<name>A0A327N9G4_PSEFL</name>
<dbReference type="PIRSF" id="PIRSF038991">
    <property type="entry name" value="Protein_AbrB"/>
    <property type="match status" value="1"/>
</dbReference>
<dbReference type="GO" id="GO:0010468">
    <property type="term" value="P:regulation of gene expression"/>
    <property type="evidence" value="ECO:0007669"/>
    <property type="project" value="InterPro"/>
</dbReference>
<dbReference type="AlphaFoldDB" id="A0A327N9G4"/>
<dbReference type="PANTHER" id="PTHR38457">
    <property type="entry name" value="REGULATOR ABRB-RELATED"/>
    <property type="match status" value="1"/>
</dbReference>
<accession>A0A327N9G4</accession>
<evidence type="ECO:0000256" key="1">
    <source>
        <dbReference type="SAM" id="Phobius"/>
    </source>
</evidence>
<dbReference type="PANTHER" id="PTHR38457:SF1">
    <property type="entry name" value="REGULATOR ABRB-RELATED"/>
    <property type="match status" value="1"/>
</dbReference>
<keyword evidence="1" id="KW-0812">Transmembrane</keyword>
<protein>
    <submittedName>
        <fullName evidence="2">AbrB family transcriptional regulator</fullName>
    </submittedName>
</protein>
<feature type="transmembrane region" description="Helical" evidence="1">
    <location>
        <begin position="9"/>
        <end position="28"/>
    </location>
</feature>
<reference evidence="2 3" key="1">
    <citation type="submission" date="2018-06" db="EMBL/GenBank/DDBJ databases">
        <authorList>
            <person name="Zhirakovskaya E."/>
        </authorList>
    </citation>
    <scope>NUCLEOTIDE SEQUENCE [LARGE SCALE GENOMIC DNA]</scope>
    <source>
        <strain evidence="2 3">LY3</strain>
    </source>
</reference>
<dbReference type="EMBL" id="QLIN01000002">
    <property type="protein sequence ID" value="RAI71917.1"/>
    <property type="molecule type" value="Genomic_DNA"/>
</dbReference>
<dbReference type="RefSeq" id="WP_111281916.1">
    <property type="nucleotide sequence ID" value="NZ_QLIN01000002.1"/>
</dbReference>
<feature type="transmembrane region" description="Helical" evidence="1">
    <location>
        <begin position="265"/>
        <end position="290"/>
    </location>
</feature>
<evidence type="ECO:0000313" key="2">
    <source>
        <dbReference type="EMBL" id="RAI71917.1"/>
    </source>
</evidence>
<sequence>MKSFFTSMGLWWATPLVGIAGALIASYLNWPLPWIIGSMLAVILVRCLGWRVGEIPNGRLTGQWMIATSIGLHFTPVVLEQILGHFAMMLFAAFLTLFLALLGVEFMRRRGMDLTTAFFAFMPANFAEMIQSGIRHKADVSQIAAAHSVRLVVIVLCVPPAMFFTAKISPAVVHARLPSDWYWLLPLLIGGALTAMIWKRYKLPNPWMFGPMALCALFTASFNLQTALPVELSHYGQLMIGCALGGYFDRQFFRASPTFLLKVSLFNLIMIFCTLVLALGIGYLLGFPVLTLALGMMPGSSTEMYLTAEALNLGVGIVTAMQIMRLVVVMLFAEPVHKVWLKCLRR</sequence>
<organism evidence="2 3">
    <name type="scientific">Pseudomonas fluorescens</name>
    <dbReference type="NCBI Taxonomy" id="294"/>
    <lineage>
        <taxon>Bacteria</taxon>
        <taxon>Pseudomonadati</taxon>
        <taxon>Pseudomonadota</taxon>
        <taxon>Gammaproteobacteria</taxon>
        <taxon>Pseudomonadales</taxon>
        <taxon>Pseudomonadaceae</taxon>
        <taxon>Pseudomonas</taxon>
    </lineage>
</organism>
<comment type="caution">
    <text evidence="2">The sequence shown here is derived from an EMBL/GenBank/DDBJ whole genome shotgun (WGS) entry which is preliminary data.</text>
</comment>
<dbReference type="Pfam" id="PF05145">
    <property type="entry name" value="AbrB"/>
    <property type="match status" value="1"/>
</dbReference>
<gene>
    <name evidence="2" type="ORF">DOZ80_08780</name>
</gene>
<feature type="transmembrane region" description="Helical" evidence="1">
    <location>
        <begin position="310"/>
        <end position="332"/>
    </location>
</feature>
<feature type="transmembrane region" description="Helical" evidence="1">
    <location>
        <begin position="207"/>
        <end position="228"/>
    </location>
</feature>
<dbReference type="InterPro" id="IPR007820">
    <property type="entry name" value="AbrB_fam"/>
</dbReference>
<evidence type="ECO:0000313" key="3">
    <source>
        <dbReference type="Proteomes" id="UP000249493"/>
    </source>
</evidence>
<feature type="transmembrane region" description="Helical" evidence="1">
    <location>
        <begin position="151"/>
        <end position="169"/>
    </location>
</feature>
<dbReference type="Proteomes" id="UP000249493">
    <property type="component" value="Unassembled WGS sequence"/>
</dbReference>
<dbReference type="InterPro" id="IPR017516">
    <property type="entry name" value="AbrB_dup"/>
</dbReference>
<keyword evidence="1" id="KW-1133">Transmembrane helix</keyword>
<proteinExistence type="predicted"/>
<feature type="transmembrane region" description="Helical" evidence="1">
    <location>
        <begin position="181"/>
        <end position="198"/>
    </location>
</feature>
<dbReference type="NCBIfam" id="TIGR03082">
    <property type="entry name" value="Gneg_AbrB_dup"/>
    <property type="match status" value="2"/>
</dbReference>
<keyword evidence="1" id="KW-0472">Membrane</keyword>
<feature type="transmembrane region" description="Helical" evidence="1">
    <location>
        <begin position="85"/>
        <end position="104"/>
    </location>
</feature>
<dbReference type="GO" id="GO:0016020">
    <property type="term" value="C:membrane"/>
    <property type="evidence" value="ECO:0007669"/>
    <property type="project" value="InterPro"/>
</dbReference>